<comment type="cofactor">
    <cofactor evidence="1">
        <name>pyridoxal 5'-phosphate</name>
        <dbReference type="ChEBI" id="CHEBI:597326"/>
    </cofactor>
</comment>
<dbReference type="Proteomes" id="UP000324241">
    <property type="component" value="Unassembled WGS sequence"/>
</dbReference>
<dbReference type="GO" id="GO:0006520">
    <property type="term" value="P:amino acid metabolic process"/>
    <property type="evidence" value="ECO:0007669"/>
    <property type="project" value="InterPro"/>
</dbReference>
<evidence type="ECO:0000259" key="7">
    <source>
        <dbReference type="Pfam" id="PF00155"/>
    </source>
</evidence>
<dbReference type="InterPro" id="IPR015421">
    <property type="entry name" value="PyrdxlP-dep_Trfase_major"/>
</dbReference>
<gene>
    <name evidence="8" type="primary">GOT1L1_1</name>
    <name evidence="8" type="ORF">ATNIH1004_001535</name>
</gene>
<feature type="domain" description="Aminotransferase class I/classII large" evidence="7">
    <location>
        <begin position="42"/>
        <end position="206"/>
    </location>
</feature>
<dbReference type="GO" id="GO:0030170">
    <property type="term" value="F:pyridoxal phosphate binding"/>
    <property type="evidence" value="ECO:0007669"/>
    <property type="project" value="InterPro"/>
</dbReference>
<evidence type="ECO:0000256" key="5">
    <source>
        <dbReference type="ARBA" id="ARBA00022679"/>
    </source>
</evidence>
<dbReference type="InterPro" id="IPR015424">
    <property type="entry name" value="PyrdxlP-dep_Trfase"/>
</dbReference>
<organism evidence="8 9">
    <name type="scientific">Aspergillus tanneri</name>
    <dbReference type="NCBI Taxonomy" id="1220188"/>
    <lineage>
        <taxon>Eukaryota</taxon>
        <taxon>Fungi</taxon>
        <taxon>Dikarya</taxon>
        <taxon>Ascomycota</taxon>
        <taxon>Pezizomycotina</taxon>
        <taxon>Eurotiomycetes</taxon>
        <taxon>Eurotiomycetidae</taxon>
        <taxon>Eurotiales</taxon>
        <taxon>Aspergillaceae</taxon>
        <taxon>Aspergillus</taxon>
        <taxon>Aspergillus subgen. Circumdati</taxon>
    </lineage>
</organism>
<evidence type="ECO:0000313" key="9">
    <source>
        <dbReference type="Proteomes" id="UP000324241"/>
    </source>
</evidence>
<evidence type="ECO:0000256" key="1">
    <source>
        <dbReference type="ARBA" id="ARBA00001933"/>
    </source>
</evidence>
<dbReference type="AlphaFoldDB" id="A0A5M9N4H0"/>
<comment type="subunit">
    <text evidence="3">Homodimer.</text>
</comment>
<dbReference type="PRINTS" id="PR00799">
    <property type="entry name" value="TRANSAMINASE"/>
</dbReference>
<dbReference type="RefSeq" id="XP_033431991.1">
    <property type="nucleotide sequence ID" value="XM_033566234.1"/>
</dbReference>
<comment type="caution">
    <text evidence="8">The sequence shown here is derived from an EMBL/GenBank/DDBJ whole genome shotgun (WGS) entry which is preliminary data.</text>
</comment>
<dbReference type="InterPro" id="IPR004839">
    <property type="entry name" value="Aminotransferase_I/II_large"/>
</dbReference>
<dbReference type="CDD" id="cd00609">
    <property type="entry name" value="AAT_like"/>
    <property type="match status" value="1"/>
</dbReference>
<keyword evidence="5 8" id="KW-0808">Transferase</keyword>
<dbReference type="Gene3D" id="3.40.640.10">
    <property type="entry name" value="Type I PLP-dependent aspartate aminotransferase-like (Major domain)"/>
    <property type="match status" value="2"/>
</dbReference>
<dbReference type="EMBL" id="QUQM01000002">
    <property type="protein sequence ID" value="KAA8652630.1"/>
    <property type="molecule type" value="Genomic_DNA"/>
</dbReference>
<comment type="similarity">
    <text evidence="2">Belongs to the class-I pyridoxal-phosphate-dependent aminotransferase family.</text>
</comment>
<evidence type="ECO:0000256" key="4">
    <source>
        <dbReference type="ARBA" id="ARBA00022576"/>
    </source>
</evidence>
<dbReference type="Gene3D" id="3.90.1150.10">
    <property type="entry name" value="Aspartate Aminotransferase, domain 1"/>
    <property type="match status" value="1"/>
</dbReference>
<dbReference type="GO" id="GO:0004069">
    <property type="term" value="F:L-aspartate:2-oxoglutarate aminotransferase activity"/>
    <property type="evidence" value="ECO:0007669"/>
    <property type="project" value="UniProtKB-EC"/>
</dbReference>
<dbReference type="InterPro" id="IPR015422">
    <property type="entry name" value="PyrdxlP-dep_Trfase_small"/>
</dbReference>
<dbReference type="VEuPathDB" id="FungiDB:EYZ11_011104"/>
<dbReference type="OrthoDB" id="6752799at2759"/>
<name>A0A5M9N4H0_9EURO</name>
<dbReference type="SUPFAM" id="SSF53383">
    <property type="entry name" value="PLP-dependent transferases"/>
    <property type="match status" value="1"/>
</dbReference>
<keyword evidence="6" id="KW-0663">Pyridoxal phosphate</keyword>
<dbReference type="Pfam" id="PF00155">
    <property type="entry name" value="Aminotran_1_2"/>
    <property type="match status" value="2"/>
</dbReference>
<protein>
    <submittedName>
        <fullName evidence="8">Aspartate aminotransferase</fullName>
    </submittedName>
</protein>
<proteinExistence type="inferred from homology"/>
<evidence type="ECO:0000256" key="3">
    <source>
        <dbReference type="ARBA" id="ARBA00011738"/>
    </source>
</evidence>
<dbReference type="PANTHER" id="PTHR11879">
    <property type="entry name" value="ASPARTATE AMINOTRANSFERASE"/>
    <property type="match status" value="1"/>
</dbReference>
<sequence length="365" mass="40801">MASFASLPRARVDPMLMLMEKVKQDTHQHKVDLGVGVYRDEQGSYYEFPAIRKPFVKLAAQFMFGHSFELERVASVQTVAGTGANRIGASFLRAHYAKGNEATKAFVGVPTWGNYLPLLAHAGISTATYRYYDESTHEVDFISILGTAKNAPLHSIFVFQGCCNNPTGADMTKEQWKALSEVIKSRSHFIFFDMAYQGLGTTKPDDGWEDAWANLHVVCASADVADLVRDVLGCLMRWEISTAPAYGARLAEIILQTPELREQWKQELSEAAARLAKNRENLYRELTTVCNTPGNWDHILQDKGLFSLLGLSERQVDMLIARYHIYLPRNGRINVAGLNDSNVHAVARGIDNVVRDCSNPLMEEI</sequence>
<dbReference type="InterPro" id="IPR000796">
    <property type="entry name" value="Asp_trans"/>
</dbReference>
<evidence type="ECO:0000256" key="2">
    <source>
        <dbReference type="ARBA" id="ARBA00007441"/>
    </source>
</evidence>
<evidence type="ECO:0000256" key="6">
    <source>
        <dbReference type="ARBA" id="ARBA00022898"/>
    </source>
</evidence>
<feature type="domain" description="Aminotransferase class I/classII large" evidence="7">
    <location>
        <begin position="241"/>
        <end position="349"/>
    </location>
</feature>
<dbReference type="PANTHER" id="PTHR11879:SF22">
    <property type="entry name" value="ASPARTATE AMINOTRANSFERASE, MITOCHONDRIAL"/>
    <property type="match status" value="1"/>
</dbReference>
<evidence type="ECO:0000313" key="8">
    <source>
        <dbReference type="EMBL" id="KAA8652630.1"/>
    </source>
</evidence>
<dbReference type="GeneID" id="54324237"/>
<keyword evidence="4 8" id="KW-0032">Aminotransferase</keyword>
<reference evidence="8 9" key="1">
    <citation type="submission" date="2019-08" db="EMBL/GenBank/DDBJ databases">
        <title>The genome sequence of a newly discovered highly antifungal drug resistant Aspergillus species, Aspergillus tanneri NIH 1004.</title>
        <authorList>
            <person name="Mounaud S."/>
            <person name="Singh I."/>
            <person name="Joardar V."/>
            <person name="Pakala S."/>
            <person name="Pakala S."/>
            <person name="Venepally P."/>
            <person name="Chung J.K."/>
            <person name="Losada L."/>
            <person name="Nierman W.C."/>
        </authorList>
    </citation>
    <scope>NUCLEOTIDE SEQUENCE [LARGE SCALE GENOMIC DNA]</scope>
    <source>
        <strain evidence="8 9">NIH1004</strain>
    </source>
</reference>
<accession>A0A5M9N4H0</accession>